<evidence type="ECO:0000313" key="2">
    <source>
        <dbReference type="EMBL" id="GMN51387.1"/>
    </source>
</evidence>
<evidence type="ECO:0000256" key="1">
    <source>
        <dbReference type="SAM" id="Phobius"/>
    </source>
</evidence>
<comment type="caution">
    <text evidence="2">The sequence shown here is derived from an EMBL/GenBank/DDBJ whole genome shotgun (WGS) entry which is preliminary data.</text>
</comment>
<dbReference type="AlphaFoldDB" id="A0AA88DDR7"/>
<protein>
    <submittedName>
        <fullName evidence="2">Uncharacterized protein</fullName>
    </submittedName>
</protein>
<dbReference type="EMBL" id="BTGU01000037">
    <property type="protein sequence ID" value="GMN51387.1"/>
    <property type="molecule type" value="Genomic_DNA"/>
</dbReference>
<name>A0AA88DDR7_FICCA</name>
<gene>
    <name evidence="2" type="ORF">TIFTF001_020550</name>
</gene>
<feature type="transmembrane region" description="Helical" evidence="1">
    <location>
        <begin position="27"/>
        <end position="46"/>
    </location>
</feature>
<organism evidence="2 3">
    <name type="scientific">Ficus carica</name>
    <name type="common">Common fig</name>
    <dbReference type="NCBI Taxonomy" id="3494"/>
    <lineage>
        <taxon>Eukaryota</taxon>
        <taxon>Viridiplantae</taxon>
        <taxon>Streptophyta</taxon>
        <taxon>Embryophyta</taxon>
        <taxon>Tracheophyta</taxon>
        <taxon>Spermatophyta</taxon>
        <taxon>Magnoliopsida</taxon>
        <taxon>eudicotyledons</taxon>
        <taxon>Gunneridae</taxon>
        <taxon>Pentapetalae</taxon>
        <taxon>rosids</taxon>
        <taxon>fabids</taxon>
        <taxon>Rosales</taxon>
        <taxon>Moraceae</taxon>
        <taxon>Ficeae</taxon>
        <taxon>Ficus</taxon>
    </lineage>
</organism>
<evidence type="ECO:0000313" key="3">
    <source>
        <dbReference type="Proteomes" id="UP001187192"/>
    </source>
</evidence>
<keyword evidence="1" id="KW-0812">Transmembrane</keyword>
<keyword evidence="1" id="KW-1133">Transmembrane helix</keyword>
<keyword evidence="3" id="KW-1185">Reference proteome</keyword>
<sequence length="176" mass="18604">MVLIIRFVRGVSRTPRARSSNPDVEVVALYIMLLIMSSTFIVPCGMGPSGGGGGGRSGVERLVGVIRLLTSDSGVVCLCYARCSFATGVSLSVNRGCIGATGLHQLVLENLVLCTDAFHLALLGTVLSWLPCESFSWCSRSSAMLLYESLMYDGQGPHGGRQTANAGNLPSIFNKS</sequence>
<accession>A0AA88DDR7</accession>
<reference evidence="2" key="1">
    <citation type="submission" date="2023-07" db="EMBL/GenBank/DDBJ databases">
        <title>draft genome sequence of fig (Ficus carica).</title>
        <authorList>
            <person name="Takahashi T."/>
            <person name="Nishimura K."/>
        </authorList>
    </citation>
    <scope>NUCLEOTIDE SEQUENCE</scope>
</reference>
<dbReference type="Proteomes" id="UP001187192">
    <property type="component" value="Unassembled WGS sequence"/>
</dbReference>
<proteinExistence type="predicted"/>
<keyword evidence="1" id="KW-0472">Membrane</keyword>